<evidence type="ECO:0000256" key="1">
    <source>
        <dbReference type="SAM" id="SignalP"/>
    </source>
</evidence>
<evidence type="ECO:0000313" key="3">
    <source>
        <dbReference type="Proteomes" id="UP000320643"/>
    </source>
</evidence>
<evidence type="ECO:0008006" key="4">
    <source>
        <dbReference type="Google" id="ProtNLM"/>
    </source>
</evidence>
<accession>A0A552V8B6</accession>
<dbReference type="OrthoDB" id="1160493at2"/>
<reference evidence="2 3" key="1">
    <citation type="submission" date="2019-07" db="EMBL/GenBank/DDBJ databases">
        <title>Flavobacterium sp. nov., isolated from glacier ice.</title>
        <authorList>
            <person name="Liu Q."/>
            <person name="Xin Y.-H."/>
        </authorList>
    </citation>
    <scope>NUCLEOTIDE SEQUENCE [LARGE SCALE GENOMIC DNA]</scope>
    <source>
        <strain evidence="2 3">ZT4R6</strain>
    </source>
</reference>
<protein>
    <recommendedName>
        <fullName evidence="4">Alpha-ketoglutarate decarboxylase</fullName>
    </recommendedName>
</protein>
<evidence type="ECO:0000313" key="2">
    <source>
        <dbReference type="EMBL" id="TRW26714.1"/>
    </source>
</evidence>
<keyword evidence="3" id="KW-1185">Reference proteome</keyword>
<proteinExistence type="predicted"/>
<feature type="signal peptide" evidence="1">
    <location>
        <begin position="1"/>
        <end position="27"/>
    </location>
</feature>
<dbReference type="RefSeq" id="WP_143372212.1">
    <property type="nucleotide sequence ID" value="NZ_VJVZ01000002.1"/>
</dbReference>
<keyword evidence="1" id="KW-0732">Signal</keyword>
<gene>
    <name evidence="2" type="ORF">FMM05_04880</name>
</gene>
<name>A0A552V8B6_9FLAO</name>
<sequence>MKSYFVFSLTKLLTTAAFALAVSTVSAQETDFWSHVRFGGSLGAGFGSGYTDVSLAPGAIYQFNEYVALGAGLQGTYVHQKSYYDAYLYGGSVIGLFNPIPEVQLSVEVEQLRVNLDVDERYAEYYGDLNFKDRNFWNTALFVGAGYAMDNVTIGVRYNVLFNDRDLVYSDALMPFVRVYF</sequence>
<dbReference type="Proteomes" id="UP000320643">
    <property type="component" value="Unassembled WGS sequence"/>
</dbReference>
<comment type="caution">
    <text evidence="2">The sequence shown here is derived from an EMBL/GenBank/DDBJ whole genome shotgun (WGS) entry which is preliminary data.</text>
</comment>
<dbReference type="AlphaFoldDB" id="A0A552V8B6"/>
<organism evidence="2 3">
    <name type="scientific">Flavobacterium zepuense</name>
    <dbReference type="NCBI Taxonomy" id="2593302"/>
    <lineage>
        <taxon>Bacteria</taxon>
        <taxon>Pseudomonadati</taxon>
        <taxon>Bacteroidota</taxon>
        <taxon>Flavobacteriia</taxon>
        <taxon>Flavobacteriales</taxon>
        <taxon>Flavobacteriaceae</taxon>
        <taxon>Flavobacterium</taxon>
    </lineage>
</organism>
<feature type="chain" id="PRO_5021720698" description="Alpha-ketoglutarate decarboxylase" evidence="1">
    <location>
        <begin position="28"/>
        <end position="181"/>
    </location>
</feature>
<dbReference type="EMBL" id="VJVZ01000002">
    <property type="protein sequence ID" value="TRW26714.1"/>
    <property type="molecule type" value="Genomic_DNA"/>
</dbReference>